<dbReference type="Proteomes" id="UP000593563">
    <property type="component" value="Unassembled WGS sequence"/>
</dbReference>
<gene>
    <name evidence="1" type="ORF">AG4045_028470</name>
</gene>
<proteinExistence type="predicted"/>
<sequence>MDFGDGDDLMWHGLACPPLEDYAFNFDNTFTPDNIIDDLLFEIKEKDNNKHIVTKYFKEDQALDKMDGRAKFAVQQPVKDVAVADKKRKADHDFTLEGRFTKKPCPRRYGNHGKGKGLKFLNFSEAEIKAFLGETEEEAVEKNDKKRNFMDYFIVSFEKNELARFWNHIVRHEIYVHKSHEIFPFFPYPKMAIKHKKEDIMIRQTANNFKLRLKKRLTLQRKLATTVLNPLNKDHRARISDLASAPRAPNQAHTTLVGTRITDEDQYYNSFRILYIQQNKRH</sequence>
<dbReference type="EMBL" id="WRXP01002170">
    <property type="protein sequence ID" value="KAF1001884.1"/>
    <property type="molecule type" value="Genomic_DNA"/>
</dbReference>
<evidence type="ECO:0000313" key="1">
    <source>
        <dbReference type="EMBL" id="KAF1001884.1"/>
    </source>
</evidence>
<accession>A0A6L5BCV8</accession>
<evidence type="ECO:0000313" key="2">
    <source>
        <dbReference type="Proteomes" id="UP000593563"/>
    </source>
</evidence>
<comment type="caution">
    <text evidence="1">The sequence shown here is derived from an EMBL/GenBank/DDBJ whole genome shotgun (WGS) entry which is preliminary data.</text>
</comment>
<reference evidence="1" key="1">
    <citation type="submission" date="2020-01" db="EMBL/GenBank/DDBJ databases">
        <title>The Celery Genome Sequence Reveals Sequential Paleo-tetraploidization, Resistance Gene Elimination, Karyotype Evolution, and Functional Innovation in Apiales.</title>
        <authorList>
            <person name="Song X."/>
        </authorList>
    </citation>
    <scope>NUCLEOTIDE SEQUENCE</scope>
    <source>
        <tissue evidence="1">Leaf</tissue>
    </source>
</reference>
<organism evidence="1 2">
    <name type="scientific">Apium graveolens</name>
    <name type="common">Celery</name>
    <dbReference type="NCBI Taxonomy" id="4045"/>
    <lineage>
        <taxon>Eukaryota</taxon>
        <taxon>Viridiplantae</taxon>
        <taxon>Streptophyta</taxon>
        <taxon>Embryophyta</taxon>
        <taxon>Tracheophyta</taxon>
        <taxon>Spermatophyta</taxon>
        <taxon>Magnoliopsida</taxon>
        <taxon>eudicotyledons</taxon>
        <taxon>Gunneridae</taxon>
        <taxon>Pentapetalae</taxon>
        <taxon>asterids</taxon>
        <taxon>campanulids</taxon>
        <taxon>Apiales</taxon>
        <taxon>Apiaceae</taxon>
        <taxon>Apioideae</taxon>
        <taxon>apioid superclade</taxon>
        <taxon>Apieae</taxon>
        <taxon>Apium</taxon>
    </lineage>
</organism>
<name>A0A6L5BCV8_APIGR</name>
<protein>
    <submittedName>
        <fullName evidence="1">Uncharacterized protein</fullName>
    </submittedName>
</protein>
<dbReference type="AlphaFoldDB" id="A0A6L5BCV8"/>
<keyword evidence="2" id="KW-1185">Reference proteome</keyword>